<dbReference type="SUPFAM" id="SSF50630">
    <property type="entry name" value="Acid proteases"/>
    <property type="match status" value="1"/>
</dbReference>
<accession>A0A371HCT9</accession>
<dbReference type="AlphaFoldDB" id="A0A371HCT9"/>
<dbReference type="InterPro" id="IPR021109">
    <property type="entry name" value="Peptidase_aspartic_dom_sf"/>
</dbReference>
<proteinExistence type="predicted"/>
<dbReference type="OrthoDB" id="1749844at2759"/>
<dbReference type="Gene3D" id="2.40.70.10">
    <property type="entry name" value="Acid Proteases"/>
    <property type="match status" value="1"/>
</dbReference>
<name>A0A371HCT9_MUCPR</name>
<sequence>MLAQLARGSGGGGVLSTPFKCMRAKGCATPKKESYSNAWSSQSTKLKTTGKVFSFSGVEASKFENLIQGTCFINTYPLIVLFDSKATHSFISHDCVFLLKLLVFSLDYNLNVDTLSIRSLTTFNACFQLDVIFGMDWLSTNHVLLNCTSKTIVFGEPIVRKDERFLTFNQVKAFMKENA</sequence>
<protein>
    <submittedName>
        <fullName evidence="1">Uncharacterized protein</fullName>
    </submittedName>
</protein>
<organism evidence="1 2">
    <name type="scientific">Mucuna pruriens</name>
    <name type="common">Velvet bean</name>
    <name type="synonym">Dolichos pruriens</name>
    <dbReference type="NCBI Taxonomy" id="157652"/>
    <lineage>
        <taxon>Eukaryota</taxon>
        <taxon>Viridiplantae</taxon>
        <taxon>Streptophyta</taxon>
        <taxon>Embryophyta</taxon>
        <taxon>Tracheophyta</taxon>
        <taxon>Spermatophyta</taxon>
        <taxon>Magnoliopsida</taxon>
        <taxon>eudicotyledons</taxon>
        <taxon>Gunneridae</taxon>
        <taxon>Pentapetalae</taxon>
        <taxon>rosids</taxon>
        <taxon>fabids</taxon>
        <taxon>Fabales</taxon>
        <taxon>Fabaceae</taxon>
        <taxon>Papilionoideae</taxon>
        <taxon>50 kb inversion clade</taxon>
        <taxon>NPAAA clade</taxon>
        <taxon>indigoferoid/millettioid clade</taxon>
        <taxon>Phaseoleae</taxon>
        <taxon>Mucuna</taxon>
    </lineage>
</organism>
<evidence type="ECO:0000313" key="2">
    <source>
        <dbReference type="Proteomes" id="UP000257109"/>
    </source>
</evidence>
<reference evidence="1" key="1">
    <citation type="submission" date="2018-05" db="EMBL/GenBank/DDBJ databases">
        <title>Draft genome of Mucuna pruriens seed.</title>
        <authorList>
            <person name="Nnadi N.E."/>
            <person name="Vos R."/>
            <person name="Hasami M.H."/>
            <person name="Devisetty U.K."/>
            <person name="Aguiy J.C."/>
        </authorList>
    </citation>
    <scope>NUCLEOTIDE SEQUENCE [LARGE SCALE GENOMIC DNA]</scope>
    <source>
        <strain evidence="1">JCA_2017</strain>
    </source>
</reference>
<feature type="non-terminal residue" evidence="1">
    <location>
        <position position="1"/>
    </location>
</feature>
<gene>
    <name evidence="1" type="ORF">CR513_16190</name>
</gene>
<comment type="caution">
    <text evidence="1">The sequence shown here is derived from an EMBL/GenBank/DDBJ whole genome shotgun (WGS) entry which is preliminary data.</text>
</comment>
<dbReference type="Pfam" id="PF08284">
    <property type="entry name" value="RVP_2"/>
    <property type="match status" value="2"/>
</dbReference>
<dbReference type="EMBL" id="QJKJ01002952">
    <property type="protein sequence ID" value="RDY00611.1"/>
    <property type="molecule type" value="Genomic_DNA"/>
</dbReference>
<dbReference type="CDD" id="cd00303">
    <property type="entry name" value="retropepsin_like"/>
    <property type="match status" value="1"/>
</dbReference>
<keyword evidence="2" id="KW-1185">Reference proteome</keyword>
<dbReference type="Proteomes" id="UP000257109">
    <property type="component" value="Unassembled WGS sequence"/>
</dbReference>
<evidence type="ECO:0000313" key="1">
    <source>
        <dbReference type="EMBL" id="RDY00611.1"/>
    </source>
</evidence>